<reference evidence="1" key="1">
    <citation type="journal article" date="2020" name="Fungal Divers.">
        <title>Resolving the Mortierellaceae phylogeny through synthesis of multi-gene phylogenetics and phylogenomics.</title>
        <authorList>
            <person name="Vandepol N."/>
            <person name="Liber J."/>
            <person name="Desiro A."/>
            <person name="Na H."/>
            <person name="Kennedy M."/>
            <person name="Barry K."/>
            <person name="Grigoriev I.V."/>
            <person name="Miller A.N."/>
            <person name="O'Donnell K."/>
            <person name="Stajich J.E."/>
            <person name="Bonito G."/>
        </authorList>
    </citation>
    <scope>NUCLEOTIDE SEQUENCE</scope>
    <source>
        <strain evidence="1">NRRL 28262</strain>
    </source>
</reference>
<protein>
    <submittedName>
        <fullName evidence="1">Uncharacterized protein</fullName>
    </submittedName>
</protein>
<dbReference type="EMBL" id="JAAAIL010001713">
    <property type="protein sequence ID" value="KAG0265879.1"/>
    <property type="molecule type" value="Genomic_DNA"/>
</dbReference>
<evidence type="ECO:0000313" key="1">
    <source>
        <dbReference type="EMBL" id="KAG0265879.1"/>
    </source>
</evidence>
<gene>
    <name evidence="1" type="ORF">BGZ95_003192</name>
</gene>
<sequence>MPHCNLLNNTLYKCTNGQLPTVVNDCGTATCSANVAAGMATLTPIGDDRCFDLNLCACKDANVPICASTFDPSCSYGNKALMDCGKAGDLPTVKEACSLSCTKELGPDVCNLDPCACTNAGDTCGSAFPDTCNYEKDSQYTCTDNKALPVKKNACLAANVCLVTPTGSVCTPPACICRDDLSHCGSTFAADCTLKSDTLYKCTNGQLSTVVKDCSPGICSANAVVGTAAFSAMANDKCLDQCTCKEANVPVCASTFDPVCNYGTKSLMACGNAGDVPIVKEVCASSCTQQPGPDVCTPDSCTCSKAGDTCGSSFPTSCSYETTSIYACSADKALPTKKSACPSSNICLETTTTPVCTPPDCTCKDNVNLCGSVFATACGLKANTLYKCVKDALPTVIEDCGAGTCSASVVKGSSVVEFSALADDICINQCACKEAGVSVCATTFHTACLYDAKSLMNCEKVGSVPTVKEACTLACAVLPGPDSCAPDTCTCTTVGDVCGTFFPAYCNYKATTIYNCPALKAIPVKKQNCLGNAICFLHPTGPKCTLPECICKDDALHCGSSFFGACNMTSNSLFSCANGALPTLTNDCSPGVCSGNIVSDVFTENIGVNGTIGSSANIHILDSVTEAIDDNVIVAHPAYKRVSNLRATADEFCVDECACRESGALVCGSNFDASCKHNASALMSCNDVGDMPVQMSICSKGCKQTSTGGECLPDPCACTRAGDTCGSSLPTNCAYDAATVYSCVGVGAAPEKNLACTDGATCSEAAVGPTCSPSDCICKDDGFHCGSQFPASCAFPTNTLYKCTVGSAPTVSKDCGDGKCSANIKLSGMAKFKAAGDDICVDKCACQEANVPICAFSFPSVCNYNNKTLMNCGNQGDVPVVSETCTGYCDVITNAPDVCAFDPCACRRVGDTCGKSFPTSCGYLPDTVYTCATNRTLPTEKAACKSSEVCQSVPGGSDVCVTSNICDCVGTGTVCTDRFPADCGKPANSMVTCPARTVAACPEGCAAGECKTAGCLCADDNVKCGSSFAHGCNLIPSALYTCVSGGKPVLKSDCGALACVRSTPNAMCQDPCKCRGTNAVCGSSFPMSCGLTSNTVFSCAALGATPAPVSVCSTGCHASSPDASCKLECATTVVAATTQIDKVVSAMEALVSSSNITAVAYPPLVSMLNEVKANLTTAKDDAVALAKIAATANNTIDSVLQLFKTIQTDFLPFNFTTSVALNNSLPELPTLMQKVATCANSTTTDCSGTIALYKNIASAAVAKATALAVGTRATSLGPIVTSLNAINTALETTLTTGDTTTLRATGQTFGALIGTTTGDAVKFGDISDSLLLTYDTFSETLRCKGVNLTLFAGKCAMYRDRLNGTLGDFIQFLQDNLGALPAIGPLIIGPLVSALKALVIDLQQGLATSNGDVIAMLYGILQVVNIVSPANQTNPIRDYLLRLVGLLNIPTECGGGGSRCSGLIKIVRMMTDAVVTLISAIPAVGFAIGLTLKPLLEGLLQALTPGSSGAISASYVLLSGALKVVEVMPFFGNIAIPFNYLLEAIKKLMDCLAVSTATNATTTSIKLELSDGVEGVEAQLPGIEGLQQQRPLLIEHPEIMLADI</sequence>
<dbReference type="Proteomes" id="UP001194580">
    <property type="component" value="Unassembled WGS sequence"/>
</dbReference>
<name>A0AAD4D4H9_9FUNG</name>
<keyword evidence="2" id="KW-1185">Reference proteome</keyword>
<comment type="caution">
    <text evidence="1">The sequence shown here is derived from an EMBL/GenBank/DDBJ whole genome shotgun (WGS) entry which is preliminary data.</text>
</comment>
<accession>A0AAD4D4H9</accession>
<organism evidence="1 2">
    <name type="scientific">Linnemannia exigua</name>
    <dbReference type="NCBI Taxonomy" id="604196"/>
    <lineage>
        <taxon>Eukaryota</taxon>
        <taxon>Fungi</taxon>
        <taxon>Fungi incertae sedis</taxon>
        <taxon>Mucoromycota</taxon>
        <taxon>Mortierellomycotina</taxon>
        <taxon>Mortierellomycetes</taxon>
        <taxon>Mortierellales</taxon>
        <taxon>Mortierellaceae</taxon>
        <taxon>Linnemannia</taxon>
    </lineage>
</organism>
<proteinExistence type="predicted"/>
<evidence type="ECO:0000313" key="2">
    <source>
        <dbReference type="Proteomes" id="UP001194580"/>
    </source>
</evidence>